<evidence type="ECO:0000259" key="14">
    <source>
        <dbReference type="Pfam" id="PF02852"/>
    </source>
</evidence>
<dbReference type="InterPro" id="IPR050151">
    <property type="entry name" value="Class-I_Pyr_Nuc-Dis_Oxidored"/>
</dbReference>
<dbReference type="InterPro" id="IPR023753">
    <property type="entry name" value="FAD/NAD-binding_dom"/>
</dbReference>
<dbReference type="Proteomes" id="UP000749471">
    <property type="component" value="Unassembled WGS sequence"/>
</dbReference>
<dbReference type="GO" id="GO:0004148">
    <property type="term" value="F:dihydrolipoyl dehydrogenase (NADH) activity"/>
    <property type="evidence" value="ECO:0007669"/>
    <property type="project" value="UniProtKB-EC"/>
</dbReference>
<evidence type="ECO:0000256" key="6">
    <source>
        <dbReference type="ARBA" id="ARBA00022630"/>
    </source>
</evidence>
<keyword evidence="11 13" id="KW-0676">Redox-active center</keyword>
<evidence type="ECO:0000256" key="2">
    <source>
        <dbReference type="ARBA" id="ARBA00007532"/>
    </source>
</evidence>
<feature type="domain" description="Pyridine nucleotide-disulphide oxidoreductase dimerisation" evidence="14">
    <location>
        <begin position="342"/>
        <end position="451"/>
    </location>
</feature>
<evidence type="ECO:0000313" key="17">
    <source>
        <dbReference type="Proteomes" id="UP000749471"/>
    </source>
</evidence>
<keyword evidence="5" id="KW-0963">Cytoplasm</keyword>
<comment type="subcellular location">
    <subcellularLocation>
        <location evidence="1">Cytoplasm</location>
    </subcellularLocation>
</comment>
<dbReference type="PANTHER" id="PTHR22912">
    <property type="entry name" value="DISULFIDE OXIDOREDUCTASE"/>
    <property type="match status" value="1"/>
</dbReference>
<evidence type="ECO:0000256" key="4">
    <source>
        <dbReference type="ARBA" id="ARBA00016961"/>
    </source>
</evidence>
<dbReference type="InterPro" id="IPR001100">
    <property type="entry name" value="Pyr_nuc-diS_OxRdtase"/>
</dbReference>
<evidence type="ECO:0000256" key="1">
    <source>
        <dbReference type="ARBA" id="ARBA00004496"/>
    </source>
</evidence>
<dbReference type="InterPro" id="IPR012999">
    <property type="entry name" value="Pyr_OxRdtase_I_AS"/>
</dbReference>
<dbReference type="EMBL" id="JAHLPM010000003">
    <property type="protein sequence ID" value="MBU5437427.1"/>
    <property type="molecule type" value="Genomic_DNA"/>
</dbReference>
<dbReference type="Pfam" id="PF07992">
    <property type="entry name" value="Pyr_redox_2"/>
    <property type="match status" value="1"/>
</dbReference>
<evidence type="ECO:0000256" key="9">
    <source>
        <dbReference type="ARBA" id="ARBA00023027"/>
    </source>
</evidence>
<keyword evidence="8 13" id="KW-0560">Oxidoreductase</keyword>
<comment type="miscellaneous">
    <text evidence="13">The active site is a redox-active disulfide bond.</text>
</comment>
<evidence type="ECO:0000256" key="8">
    <source>
        <dbReference type="ARBA" id="ARBA00023002"/>
    </source>
</evidence>
<dbReference type="PROSITE" id="PS00076">
    <property type="entry name" value="PYRIDINE_REDOX_1"/>
    <property type="match status" value="1"/>
</dbReference>
<evidence type="ECO:0000256" key="11">
    <source>
        <dbReference type="ARBA" id="ARBA00023284"/>
    </source>
</evidence>
<evidence type="ECO:0000256" key="10">
    <source>
        <dbReference type="ARBA" id="ARBA00023157"/>
    </source>
</evidence>
<evidence type="ECO:0000256" key="3">
    <source>
        <dbReference type="ARBA" id="ARBA00012608"/>
    </source>
</evidence>
<gene>
    <name evidence="16" type="primary">lpdA</name>
    <name evidence="16" type="ORF">KQI42_05365</name>
</gene>
<dbReference type="InterPro" id="IPR004099">
    <property type="entry name" value="Pyr_nucl-diS_OxRdtase_dimer"/>
</dbReference>
<comment type="similarity">
    <text evidence="2 13">Belongs to the class-I pyridine nucleotide-disulfide oxidoreductase family.</text>
</comment>
<proteinExistence type="inferred from homology"/>
<evidence type="ECO:0000256" key="7">
    <source>
        <dbReference type="ARBA" id="ARBA00022827"/>
    </source>
</evidence>
<accession>A0ABS6E3R5</accession>
<evidence type="ECO:0000256" key="5">
    <source>
        <dbReference type="ARBA" id="ARBA00022490"/>
    </source>
</evidence>
<sequence>MKVVVIGGGPGGYVSAIRLAQLGAEVVLIEKNKIGGTCLNVGCIPTKVLLHTAEIFRTMKKEGEELGVKAENLKLDWQTLQDRKINIVNQLVEGIETLIKSNMIKKIIGTGKFIGKNKIQVTSPDGRIETIVFDKAVIATGSRPKKVPIPRINEHGVITSTEALQLESIPKSICIIGGGVIGCEFASIYRAFGVDVTIVEALPDLIGTMDIDIVNVLKEQFTEDEISIHVNTKVEAIKASEDGLIIQVSTPNGKEEIQSEKVLLSIGRTPIVEDIGLEEIGVKIEKGAITVDRRTMQTSVENIYAVGDCNGGILLAHVASSEGVLAAESIMGKKPSVNFKAIPSGVYTKPELASVGLNELEAKTKGYQVKVGVFPLYANGKSLIMGEEKGVVKFVVDSQTDEILGMHMAGPRATDLIVEGALALRLEATIDEIISTIHGHPTIGEALHEAAHAVHSTAIHLPKY</sequence>
<evidence type="ECO:0000313" key="16">
    <source>
        <dbReference type="EMBL" id="MBU5437427.1"/>
    </source>
</evidence>
<comment type="catalytic activity">
    <reaction evidence="12 13">
        <text>N(6)-[(R)-dihydrolipoyl]-L-lysyl-[protein] + NAD(+) = N(6)-[(R)-lipoyl]-L-lysyl-[protein] + NADH + H(+)</text>
        <dbReference type="Rhea" id="RHEA:15045"/>
        <dbReference type="Rhea" id="RHEA-COMP:10474"/>
        <dbReference type="Rhea" id="RHEA-COMP:10475"/>
        <dbReference type="ChEBI" id="CHEBI:15378"/>
        <dbReference type="ChEBI" id="CHEBI:57540"/>
        <dbReference type="ChEBI" id="CHEBI:57945"/>
        <dbReference type="ChEBI" id="CHEBI:83099"/>
        <dbReference type="ChEBI" id="CHEBI:83100"/>
        <dbReference type="EC" id="1.8.1.4"/>
    </reaction>
</comment>
<organism evidence="16 17">
    <name type="scientific">Tissierella simiarum</name>
    <dbReference type="NCBI Taxonomy" id="2841534"/>
    <lineage>
        <taxon>Bacteria</taxon>
        <taxon>Bacillati</taxon>
        <taxon>Bacillota</taxon>
        <taxon>Tissierellia</taxon>
        <taxon>Tissierellales</taxon>
        <taxon>Tissierellaceae</taxon>
        <taxon>Tissierella</taxon>
    </lineage>
</organism>
<keyword evidence="10" id="KW-1015">Disulfide bond</keyword>
<evidence type="ECO:0000256" key="12">
    <source>
        <dbReference type="ARBA" id="ARBA00049187"/>
    </source>
</evidence>
<dbReference type="RefSeq" id="WP_216517509.1">
    <property type="nucleotide sequence ID" value="NZ_JAHLPM010000003.1"/>
</dbReference>
<evidence type="ECO:0000259" key="15">
    <source>
        <dbReference type="Pfam" id="PF07992"/>
    </source>
</evidence>
<keyword evidence="6 13" id="KW-0285">Flavoprotein</keyword>
<dbReference type="Pfam" id="PF02852">
    <property type="entry name" value="Pyr_redox_dim"/>
    <property type="match status" value="1"/>
</dbReference>
<dbReference type="PIRSF" id="PIRSF000350">
    <property type="entry name" value="Mercury_reductase_MerA"/>
    <property type="match status" value="1"/>
</dbReference>
<evidence type="ECO:0000256" key="13">
    <source>
        <dbReference type="RuleBase" id="RU003692"/>
    </source>
</evidence>
<keyword evidence="7 13" id="KW-0274">FAD</keyword>
<keyword evidence="17" id="KW-1185">Reference proteome</keyword>
<dbReference type="NCBIfam" id="TIGR01350">
    <property type="entry name" value="lipoamide_DH"/>
    <property type="match status" value="1"/>
</dbReference>
<dbReference type="EC" id="1.8.1.4" evidence="3 13"/>
<protein>
    <recommendedName>
        <fullName evidence="4 13">Dihydrolipoyl dehydrogenase</fullName>
        <ecNumber evidence="3 13">1.8.1.4</ecNumber>
    </recommendedName>
</protein>
<dbReference type="PANTHER" id="PTHR22912:SF217">
    <property type="entry name" value="DIHYDROLIPOYL DEHYDROGENASE"/>
    <property type="match status" value="1"/>
</dbReference>
<comment type="caution">
    <text evidence="16">The sequence shown here is derived from an EMBL/GenBank/DDBJ whole genome shotgun (WGS) entry which is preliminary data.</text>
</comment>
<reference evidence="16 17" key="1">
    <citation type="submission" date="2021-06" db="EMBL/GenBank/DDBJ databases">
        <authorList>
            <person name="Sun Q."/>
            <person name="Li D."/>
        </authorList>
    </citation>
    <scope>NUCLEOTIDE SEQUENCE [LARGE SCALE GENOMIC DNA]</scope>
    <source>
        <strain evidence="16 17">MSJ-40</strain>
    </source>
</reference>
<dbReference type="InterPro" id="IPR006258">
    <property type="entry name" value="Lipoamide_DH"/>
</dbReference>
<keyword evidence="9 13" id="KW-0520">NAD</keyword>
<feature type="domain" description="FAD/NAD(P)-binding" evidence="15">
    <location>
        <begin position="1"/>
        <end position="323"/>
    </location>
</feature>
<name>A0ABS6E3R5_9FIRM</name>
<comment type="cofactor">
    <cofactor evidence="13">
        <name>FAD</name>
        <dbReference type="ChEBI" id="CHEBI:57692"/>
    </cofactor>
    <text evidence="13">Binds 1 FAD per subunit.</text>
</comment>